<protein>
    <recommendedName>
        <fullName evidence="4">DUF192 domain-containing protein</fullName>
    </recommendedName>
</protein>
<dbReference type="PANTHER" id="PTHR37953:SF1">
    <property type="entry name" value="UPF0127 PROTEIN MJ1496"/>
    <property type="match status" value="1"/>
</dbReference>
<keyword evidence="1" id="KW-0732">Signal</keyword>
<comment type="caution">
    <text evidence="2">The sequence shown here is derived from an EMBL/GenBank/DDBJ whole genome shotgun (WGS) entry which is preliminary data.</text>
</comment>
<dbReference type="Pfam" id="PF02643">
    <property type="entry name" value="DUF192"/>
    <property type="match status" value="1"/>
</dbReference>
<accession>A0A1G1YF15</accession>
<gene>
    <name evidence="2" type="ORF">A3J59_01525</name>
</gene>
<dbReference type="InterPro" id="IPR038695">
    <property type="entry name" value="Saro_0823-like_sf"/>
</dbReference>
<dbReference type="AlphaFoldDB" id="A0A1G1YF15"/>
<dbReference type="PANTHER" id="PTHR37953">
    <property type="entry name" value="UPF0127 PROTEIN MJ1496"/>
    <property type="match status" value="1"/>
</dbReference>
<organism evidence="2 3">
    <name type="scientific">Candidatus Buchananbacteria bacterium RIFCSPHIGHO2_02_FULL_56_16</name>
    <dbReference type="NCBI Taxonomy" id="1797542"/>
    <lineage>
        <taxon>Bacteria</taxon>
        <taxon>Candidatus Buchananiibacteriota</taxon>
    </lineage>
</organism>
<evidence type="ECO:0008006" key="4">
    <source>
        <dbReference type="Google" id="ProtNLM"/>
    </source>
</evidence>
<evidence type="ECO:0000256" key="1">
    <source>
        <dbReference type="SAM" id="SignalP"/>
    </source>
</evidence>
<dbReference type="InterPro" id="IPR003795">
    <property type="entry name" value="DUF192"/>
</dbReference>
<dbReference type="Gene3D" id="2.60.120.1140">
    <property type="entry name" value="Protein of unknown function DUF192"/>
    <property type="match status" value="1"/>
</dbReference>
<evidence type="ECO:0000313" key="3">
    <source>
        <dbReference type="Proteomes" id="UP000177310"/>
    </source>
</evidence>
<evidence type="ECO:0000313" key="2">
    <source>
        <dbReference type="EMBL" id="OGY50067.1"/>
    </source>
</evidence>
<proteinExistence type="predicted"/>
<name>A0A1G1YF15_9BACT</name>
<dbReference type="PROSITE" id="PS51257">
    <property type="entry name" value="PROKAR_LIPOPROTEIN"/>
    <property type="match status" value="1"/>
</dbReference>
<sequence>MKQYAALVVLSLLLAGCDAAKTNQTPAVSINGQRVNVEVAQTVAERSRGLSNRPPLGADEGMVFVFPEPSTPSFWMNGMRFPLDLIWIANQTVVNITSDVPVPTSTVLLRYTPDQPVSHVLEVNAGWAASHEVQVGDQVIFSGVP</sequence>
<dbReference type="Proteomes" id="UP000177310">
    <property type="component" value="Unassembled WGS sequence"/>
</dbReference>
<dbReference type="EMBL" id="MHIL01000036">
    <property type="protein sequence ID" value="OGY50067.1"/>
    <property type="molecule type" value="Genomic_DNA"/>
</dbReference>
<reference evidence="2 3" key="1">
    <citation type="journal article" date="2016" name="Nat. Commun.">
        <title>Thousands of microbial genomes shed light on interconnected biogeochemical processes in an aquifer system.</title>
        <authorList>
            <person name="Anantharaman K."/>
            <person name="Brown C.T."/>
            <person name="Hug L.A."/>
            <person name="Sharon I."/>
            <person name="Castelle C.J."/>
            <person name="Probst A.J."/>
            <person name="Thomas B.C."/>
            <person name="Singh A."/>
            <person name="Wilkins M.J."/>
            <person name="Karaoz U."/>
            <person name="Brodie E.L."/>
            <person name="Williams K.H."/>
            <person name="Hubbard S.S."/>
            <person name="Banfield J.F."/>
        </authorList>
    </citation>
    <scope>NUCLEOTIDE SEQUENCE [LARGE SCALE GENOMIC DNA]</scope>
</reference>
<feature type="chain" id="PRO_5009581518" description="DUF192 domain-containing protein" evidence="1">
    <location>
        <begin position="21"/>
        <end position="145"/>
    </location>
</feature>
<feature type="signal peptide" evidence="1">
    <location>
        <begin position="1"/>
        <end position="20"/>
    </location>
</feature>
<dbReference type="STRING" id="1797542.A3J59_01525"/>